<accession>A0A5C3QXZ5</accession>
<protein>
    <recommendedName>
        <fullName evidence="3">37S ribosomal protein mrp10, mitochondrial</fullName>
    </recommendedName>
</protein>
<dbReference type="Proteomes" id="UP000305067">
    <property type="component" value="Unassembled WGS sequence"/>
</dbReference>
<evidence type="ECO:0000313" key="1">
    <source>
        <dbReference type="EMBL" id="TFL06886.1"/>
    </source>
</evidence>
<gene>
    <name evidence="1" type="ORF">BDV98DRAFT_587429</name>
</gene>
<dbReference type="PANTHER" id="PTHR28066">
    <property type="entry name" value="37S RIBOSOMAL PROTEIN MRP10, MITOCHONDRIAL"/>
    <property type="match status" value="1"/>
</dbReference>
<dbReference type="PROSITE" id="PS51257">
    <property type="entry name" value="PROKAR_LIPOPROTEIN"/>
    <property type="match status" value="1"/>
</dbReference>
<evidence type="ECO:0000313" key="2">
    <source>
        <dbReference type="Proteomes" id="UP000305067"/>
    </source>
</evidence>
<organism evidence="1 2">
    <name type="scientific">Pterulicium gracile</name>
    <dbReference type="NCBI Taxonomy" id="1884261"/>
    <lineage>
        <taxon>Eukaryota</taxon>
        <taxon>Fungi</taxon>
        <taxon>Dikarya</taxon>
        <taxon>Basidiomycota</taxon>
        <taxon>Agaricomycotina</taxon>
        <taxon>Agaricomycetes</taxon>
        <taxon>Agaricomycetidae</taxon>
        <taxon>Agaricales</taxon>
        <taxon>Pleurotineae</taxon>
        <taxon>Pterulaceae</taxon>
        <taxon>Pterulicium</taxon>
    </lineage>
</organism>
<proteinExistence type="predicted"/>
<dbReference type="AlphaFoldDB" id="A0A5C3QXZ5"/>
<dbReference type="STRING" id="1884261.A0A5C3QXZ5"/>
<dbReference type="EMBL" id="ML178814">
    <property type="protein sequence ID" value="TFL06886.1"/>
    <property type="molecule type" value="Genomic_DNA"/>
</dbReference>
<dbReference type="GO" id="GO:0032543">
    <property type="term" value="P:mitochondrial translation"/>
    <property type="evidence" value="ECO:0007669"/>
    <property type="project" value="InterPro"/>
</dbReference>
<reference evidence="1 2" key="1">
    <citation type="journal article" date="2019" name="Nat. Ecol. Evol.">
        <title>Megaphylogeny resolves global patterns of mushroom evolution.</title>
        <authorList>
            <person name="Varga T."/>
            <person name="Krizsan K."/>
            <person name="Foldi C."/>
            <person name="Dima B."/>
            <person name="Sanchez-Garcia M."/>
            <person name="Sanchez-Ramirez S."/>
            <person name="Szollosi G.J."/>
            <person name="Szarkandi J.G."/>
            <person name="Papp V."/>
            <person name="Albert L."/>
            <person name="Andreopoulos W."/>
            <person name="Angelini C."/>
            <person name="Antonin V."/>
            <person name="Barry K.W."/>
            <person name="Bougher N.L."/>
            <person name="Buchanan P."/>
            <person name="Buyck B."/>
            <person name="Bense V."/>
            <person name="Catcheside P."/>
            <person name="Chovatia M."/>
            <person name="Cooper J."/>
            <person name="Damon W."/>
            <person name="Desjardin D."/>
            <person name="Finy P."/>
            <person name="Geml J."/>
            <person name="Haridas S."/>
            <person name="Hughes K."/>
            <person name="Justo A."/>
            <person name="Karasinski D."/>
            <person name="Kautmanova I."/>
            <person name="Kiss B."/>
            <person name="Kocsube S."/>
            <person name="Kotiranta H."/>
            <person name="LaButti K.M."/>
            <person name="Lechner B.E."/>
            <person name="Liimatainen K."/>
            <person name="Lipzen A."/>
            <person name="Lukacs Z."/>
            <person name="Mihaltcheva S."/>
            <person name="Morgado L.N."/>
            <person name="Niskanen T."/>
            <person name="Noordeloos M.E."/>
            <person name="Ohm R.A."/>
            <person name="Ortiz-Santana B."/>
            <person name="Ovrebo C."/>
            <person name="Racz N."/>
            <person name="Riley R."/>
            <person name="Savchenko A."/>
            <person name="Shiryaev A."/>
            <person name="Soop K."/>
            <person name="Spirin V."/>
            <person name="Szebenyi C."/>
            <person name="Tomsovsky M."/>
            <person name="Tulloss R.E."/>
            <person name="Uehling J."/>
            <person name="Grigoriev I.V."/>
            <person name="Vagvolgyi C."/>
            <person name="Papp T."/>
            <person name="Martin F.M."/>
            <person name="Miettinen O."/>
            <person name="Hibbett D.S."/>
            <person name="Nagy L.G."/>
        </authorList>
    </citation>
    <scope>NUCLEOTIDE SEQUENCE [LARGE SCALE GENOMIC DNA]</scope>
    <source>
        <strain evidence="1 2">CBS 309.79</strain>
    </source>
</reference>
<dbReference type="InterPro" id="IPR017264">
    <property type="entry name" value="Ribosomal_mS37_fun"/>
</dbReference>
<dbReference type="GO" id="GO:0003735">
    <property type="term" value="F:structural constituent of ribosome"/>
    <property type="evidence" value="ECO:0007669"/>
    <property type="project" value="InterPro"/>
</dbReference>
<sequence length="79" mass="8684">MHIKQLKVRPTKNAVKNPCHPALVAMLGCWAAHGDVMSSGKCATAAEDLYQCMRTVPAGRRIPKPSINYQLAKLQKVLK</sequence>
<dbReference type="GO" id="GO:0005763">
    <property type="term" value="C:mitochondrial small ribosomal subunit"/>
    <property type="evidence" value="ECO:0007669"/>
    <property type="project" value="TreeGrafter"/>
</dbReference>
<keyword evidence="2" id="KW-1185">Reference proteome</keyword>
<dbReference type="PANTHER" id="PTHR28066:SF1">
    <property type="entry name" value="SMALL RIBOSOMAL SUBUNIT PROTEIN MS37"/>
    <property type="match status" value="1"/>
</dbReference>
<dbReference type="OrthoDB" id="2210at2759"/>
<name>A0A5C3QXZ5_9AGAR</name>
<evidence type="ECO:0008006" key="3">
    <source>
        <dbReference type="Google" id="ProtNLM"/>
    </source>
</evidence>